<feature type="transmembrane region" description="Helical" evidence="1">
    <location>
        <begin position="39"/>
        <end position="62"/>
    </location>
</feature>
<dbReference type="Proteomes" id="UP001500540">
    <property type="component" value="Unassembled WGS sequence"/>
</dbReference>
<feature type="transmembrane region" description="Helical" evidence="1">
    <location>
        <begin position="155"/>
        <end position="174"/>
    </location>
</feature>
<sequence>MISFSWMHLLVLLAAGLVLALVVFFIIRRWRRAGIDLDIAATLTAATLFAAISLLGAGLTLVELLTAAQLQMTVPVRQFWPQLPDGMTLTTAAGMPARIDGGFTSADLAVENVSEGARALWAIGQTLGVLVPAAIAVLIAIACFQLIRGRAFAPVVARMALVTAFVVLIGGVLAQALSEFAGSLVSNQLLSLNGVSIAGRRRSGIRPRSSRRRR</sequence>
<proteinExistence type="predicted"/>
<feature type="transmembrane region" description="Helical" evidence="1">
    <location>
        <begin position="6"/>
        <end position="27"/>
    </location>
</feature>
<keyword evidence="1" id="KW-0812">Transmembrane</keyword>
<feature type="transmembrane region" description="Helical" evidence="1">
    <location>
        <begin position="119"/>
        <end position="143"/>
    </location>
</feature>
<dbReference type="RefSeq" id="WP_344785190.1">
    <property type="nucleotide sequence ID" value="NZ_BAABAF010000013.1"/>
</dbReference>
<evidence type="ECO:0000313" key="3">
    <source>
        <dbReference type="Proteomes" id="UP001500540"/>
    </source>
</evidence>
<keyword evidence="3" id="KW-1185">Reference proteome</keyword>
<organism evidence="2 3">
    <name type="scientific">Microbacterium kribbense</name>
    <dbReference type="NCBI Taxonomy" id="433645"/>
    <lineage>
        <taxon>Bacteria</taxon>
        <taxon>Bacillati</taxon>
        <taxon>Actinomycetota</taxon>
        <taxon>Actinomycetes</taxon>
        <taxon>Micrococcales</taxon>
        <taxon>Microbacteriaceae</taxon>
        <taxon>Microbacterium</taxon>
    </lineage>
</organism>
<evidence type="ECO:0000313" key="2">
    <source>
        <dbReference type="EMBL" id="GAA3777095.1"/>
    </source>
</evidence>
<evidence type="ECO:0000256" key="1">
    <source>
        <dbReference type="SAM" id="Phobius"/>
    </source>
</evidence>
<reference evidence="3" key="1">
    <citation type="journal article" date="2019" name="Int. J. Syst. Evol. Microbiol.">
        <title>The Global Catalogue of Microorganisms (GCM) 10K type strain sequencing project: providing services to taxonomists for standard genome sequencing and annotation.</title>
        <authorList>
            <consortium name="The Broad Institute Genomics Platform"/>
            <consortium name="The Broad Institute Genome Sequencing Center for Infectious Disease"/>
            <person name="Wu L."/>
            <person name="Ma J."/>
        </authorList>
    </citation>
    <scope>NUCLEOTIDE SEQUENCE [LARGE SCALE GENOMIC DNA]</scope>
    <source>
        <strain evidence="3">JCM 16950</strain>
    </source>
</reference>
<accession>A0ABP7H3B8</accession>
<protein>
    <submittedName>
        <fullName evidence="2">Uncharacterized protein</fullName>
    </submittedName>
</protein>
<dbReference type="EMBL" id="BAABAF010000013">
    <property type="protein sequence ID" value="GAA3777095.1"/>
    <property type="molecule type" value="Genomic_DNA"/>
</dbReference>
<keyword evidence="1" id="KW-0472">Membrane</keyword>
<gene>
    <name evidence="2" type="ORF">GCM10022240_30670</name>
</gene>
<name>A0ABP7H3B8_9MICO</name>
<comment type="caution">
    <text evidence="2">The sequence shown here is derived from an EMBL/GenBank/DDBJ whole genome shotgun (WGS) entry which is preliminary data.</text>
</comment>
<keyword evidence="1" id="KW-1133">Transmembrane helix</keyword>